<protein>
    <submittedName>
        <fullName evidence="1">Uncharacterized protein</fullName>
    </submittedName>
</protein>
<dbReference type="InterPro" id="IPR029058">
    <property type="entry name" value="AB_hydrolase_fold"/>
</dbReference>
<dbReference type="SUPFAM" id="SSF53474">
    <property type="entry name" value="alpha/beta-Hydrolases"/>
    <property type="match status" value="1"/>
</dbReference>
<proteinExistence type="predicted"/>
<dbReference type="Proteomes" id="UP000008514">
    <property type="component" value="Chromosome"/>
</dbReference>
<sequence>MNKKIKLETLTSPFNHFSMPLSTIITGALLDIAKKHAFEVGEKVAHSFKDSATGKHIGQLINYRSQKEYNNIVLFVHGFSGDAAETFGRTPEIILSNPEFDGWDVFSIGHSSDIFPSIGKGLWSVNPDITKISFYLKTLLQHQFGHYDRVAFVAHSMGGLAVQRTILDLSGPDKHKISHLLLFGTPSNGLDKAYWFRFWNTQVKDLSSKSDFIIKLRNDWNTQFNNKIPFAFKTIAGSKDDFVSVTSSLQAICLFND</sequence>
<evidence type="ECO:0000313" key="2">
    <source>
        <dbReference type="Proteomes" id="UP000008514"/>
    </source>
</evidence>
<dbReference type="Gene3D" id="3.40.50.1820">
    <property type="entry name" value="alpha/beta hydrolase"/>
    <property type="match status" value="1"/>
</dbReference>
<evidence type="ECO:0000313" key="1">
    <source>
        <dbReference type="EMBL" id="AFU68132.1"/>
    </source>
</evidence>
<dbReference type="KEGG" id="ptq:P700755_001178"/>
<dbReference type="HOGENOM" id="CLU_1081294_0_0_10"/>
<name>K4IC00_PSYTT</name>
<gene>
    <name evidence="1" type="ordered locus">P700755_001178</name>
</gene>
<accession>K4IC00</accession>
<dbReference type="eggNOG" id="COG1075">
    <property type="taxonomic scope" value="Bacteria"/>
</dbReference>
<keyword evidence="2" id="KW-1185">Reference proteome</keyword>
<reference evidence="1" key="2">
    <citation type="submission" date="2012-09" db="EMBL/GenBank/DDBJ databases">
        <title>The complete sequence of Psychroflexus torquis an extreme psychrophile from sea-ice that is stimulated by light.</title>
        <authorList>
            <person name="Feng S."/>
            <person name="Powell S.M."/>
            <person name="Bowman J.P."/>
        </authorList>
    </citation>
    <scope>NUCLEOTIDE SEQUENCE [LARGE SCALE GENOMIC DNA]</scope>
    <source>
        <strain evidence="1">ATCC 700755</strain>
    </source>
</reference>
<reference evidence="1" key="1">
    <citation type="submission" date="2006-03" db="EMBL/GenBank/DDBJ databases">
        <authorList>
            <person name="Bowman J."/>
            <person name="Ferriera S."/>
            <person name="Johnson J."/>
            <person name="Kravitz S."/>
            <person name="Halpern A."/>
            <person name="Remington K."/>
            <person name="Beeson K."/>
            <person name="Tran B."/>
            <person name="Rogers Y.-H."/>
            <person name="Friedman R."/>
            <person name="Venter J.C."/>
        </authorList>
    </citation>
    <scope>NUCLEOTIDE SEQUENCE [LARGE SCALE GENOMIC DNA]</scope>
    <source>
        <strain evidence="1">ATCC 700755</strain>
    </source>
</reference>
<organism evidence="1 2">
    <name type="scientific">Psychroflexus torquis (strain ATCC 700755 / CIP 106069 / ACAM 623)</name>
    <dbReference type="NCBI Taxonomy" id="313595"/>
    <lineage>
        <taxon>Bacteria</taxon>
        <taxon>Pseudomonadati</taxon>
        <taxon>Bacteroidota</taxon>
        <taxon>Flavobacteriia</taxon>
        <taxon>Flavobacteriales</taxon>
        <taxon>Flavobacteriaceae</taxon>
        <taxon>Psychroflexus</taxon>
    </lineage>
</organism>
<dbReference type="AlphaFoldDB" id="K4IC00"/>
<dbReference type="EMBL" id="CP003879">
    <property type="protein sequence ID" value="AFU68132.1"/>
    <property type="molecule type" value="Genomic_DNA"/>
</dbReference>